<protein>
    <recommendedName>
        <fullName evidence="5">Non-homologous end joining protein Ku</fullName>
    </recommendedName>
</protein>
<proteinExistence type="inferred from homology"/>
<dbReference type="FunFam" id="2.40.290.10:FF:000004">
    <property type="entry name" value="Non-homologous end joining protein Ku"/>
    <property type="match status" value="1"/>
</dbReference>
<dbReference type="Proteomes" id="UP000199584">
    <property type="component" value="Unassembled WGS sequence"/>
</dbReference>
<evidence type="ECO:0000313" key="8">
    <source>
        <dbReference type="EMBL" id="SFR01605.1"/>
    </source>
</evidence>
<keyword evidence="1 5" id="KW-0227">DNA damage</keyword>
<evidence type="ECO:0000256" key="4">
    <source>
        <dbReference type="ARBA" id="ARBA00023204"/>
    </source>
</evidence>
<dbReference type="NCBIfam" id="TIGR02772">
    <property type="entry name" value="Ku_bact"/>
    <property type="match status" value="1"/>
</dbReference>
<keyword evidence="9" id="KW-1185">Reference proteome</keyword>
<dbReference type="EMBL" id="FOYM01000007">
    <property type="protein sequence ID" value="SFR01605.1"/>
    <property type="molecule type" value="Genomic_DNA"/>
</dbReference>
<feature type="compositionally biased region" description="Basic residues" evidence="6">
    <location>
        <begin position="261"/>
        <end position="278"/>
    </location>
</feature>
<keyword evidence="3 5" id="KW-0233">DNA recombination</keyword>
<dbReference type="SUPFAM" id="SSF100939">
    <property type="entry name" value="SPOC domain-like"/>
    <property type="match status" value="1"/>
</dbReference>
<keyword evidence="4 5" id="KW-0234">DNA repair</keyword>
<dbReference type="PANTHER" id="PTHR41251:SF1">
    <property type="entry name" value="NON-HOMOLOGOUS END JOINING PROTEIN KU"/>
    <property type="match status" value="1"/>
</dbReference>
<reference evidence="9" key="1">
    <citation type="submission" date="2016-10" db="EMBL/GenBank/DDBJ databases">
        <authorList>
            <person name="Varghese N."/>
            <person name="Submissions S."/>
        </authorList>
    </citation>
    <scope>NUCLEOTIDE SEQUENCE [LARGE SCALE GENOMIC DNA]</scope>
    <source>
        <strain evidence="9">DSM 3669</strain>
    </source>
</reference>
<feature type="domain" description="Ku" evidence="7">
    <location>
        <begin position="52"/>
        <end position="180"/>
    </location>
</feature>
<evidence type="ECO:0000313" key="9">
    <source>
        <dbReference type="Proteomes" id="UP000199584"/>
    </source>
</evidence>
<dbReference type="Pfam" id="PF02735">
    <property type="entry name" value="Ku"/>
    <property type="match status" value="1"/>
</dbReference>
<evidence type="ECO:0000256" key="6">
    <source>
        <dbReference type="SAM" id="MobiDB-lite"/>
    </source>
</evidence>
<evidence type="ECO:0000256" key="1">
    <source>
        <dbReference type="ARBA" id="ARBA00022763"/>
    </source>
</evidence>
<dbReference type="HAMAP" id="MF_01875">
    <property type="entry name" value="Prokaryotic_Ku"/>
    <property type="match status" value="1"/>
</dbReference>
<name>A0A1I6D822_9FIRM</name>
<evidence type="ECO:0000256" key="5">
    <source>
        <dbReference type="HAMAP-Rule" id="MF_01875"/>
    </source>
</evidence>
<dbReference type="CDD" id="cd00789">
    <property type="entry name" value="KU_like"/>
    <property type="match status" value="1"/>
</dbReference>
<dbReference type="PANTHER" id="PTHR41251">
    <property type="entry name" value="NON-HOMOLOGOUS END JOINING PROTEIN KU"/>
    <property type="match status" value="1"/>
</dbReference>
<dbReference type="InterPro" id="IPR009187">
    <property type="entry name" value="Prok_Ku"/>
</dbReference>
<comment type="similarity">
    <text evidence="5">Belongs to the prokaryotic Ku family.</text>
</comment>
<dbReference type="STRING" id="39060.SAMN05660706_10719"/>
<evidence type="ECO:0000256" key="3">
    <source>
        <dbReference type="ARBA" id="ARBA00023172"/>
    </source>
</evidence>
<dbReference type="RefSeq" id="WP_092482471.1">
    <property type="nucleotide sequence ID" value="NZ_FOYM01000007.1"/>
</dbReference>
<dbReference type="Gene3D" id="2.40.290.10">
    <property type="match status" value="1"/>
</dbReference>
<keyword evidence="2 5" id="KW-0238">DNA-binding</keyword>
<sequence length="278" mass="31749">MRAMWKGAVTFGLIYVPVKMYAATEKKDVRFNYLHDKCNTPIRYTRYCPYCDEEVKNEEIIRGYEYEKGKYITITEDDLDSIAGEKNRSVDIIDFVDMQQIDPVYYDRSYYLAPGEGGNKVYELLRRAMQETGRAAVALITIRSRESLAIIRPTGKALIMETMFYADEVRAVDKIDEIGGEVKLHDNELKMAVNLVNNLSTDFDPAKYTSAYREKLHEMIRAKIAGEAVVEKPAAPAAENVVDLMSALKASIEMTQEQRGKKQRASKAKTRKRKVAEK</sequence>
<dbReference type="GO" id="GO:0003690">
    <property type="term" value="F:double-stranded DNA binding"/>
    <property type="evidence" value="ECO:0007669"/>
    <property type="project" value="UniProtKB-UniRule"/>
</dbReference>
<accession>A0A1I6D822</accession>
<dbReference type="InterPro" id="IPR006164">
    <property type="entry name" value="DNA_bd_Ku70/Ku80"/>
</dbReference>
<evidence type="ECO:0000259" key="7">
    <source>
        <dbReference type="SMART" id="SM00559"/>
    </source>
</evidence>
<comment type="function">
    <text evidence="5">With LigD forms a non-homologous end joining (NHEJ) DNA repair enzyme, which repairs dsDNA breaks with reduced fidelity. Binds linear dsDNA with 5'- and 3'- overhangs but not closed circular dsDNA nor ssDNA. Recruits and stimulates the ligase activity of LigD.</text>
</comment>
<dbReference type="GO" id="GO:0006303">
    <property type="term" value="P:double-strand break repair via nonhomologous end joining"/>
    <property type="evidence" value="ECO:0007669"/>
    <property type="project" value="UniProtKB-UniRule"/>
</dbReference>
<dbReference type="PIRSF" id="PIRSF006493">
    <property type="entry name" value="Prok_Ku"/>
    <property type="match status" value="1"/>
</dbReference>
<gene>
    <name evidence="5" type="primary">ku</name>
    <name evidence="8" type="ORF">SAMN05660706_10719</name>
</gene>
<feature type="region of interest" description="Disordered" evidence="6">
    <location>
        <begin position="255"/>
        <end position="278"/>
    </location>
</feature>
<dbReference type="GO" id="GO:0006310">
    <property type="term" value="P:DNA recombination"/>
    <property type="evidence" value="ECO:0007669"/>
    <property type="project" value="UniProtKB-KW"/>
</dbReference>
<evidence type="ECO:0000256" key="2">
    <source>
        <dbReference type="ARBA" id="ARBA00023125"/>
    </source>
</evidence>
<dbReference type="InterPro" id="IPR016194">
    <property type="entry name" value="SPOC-like_C_dom_sf"/>
</dbReference>
<dbReference type="AlphaFoldDB" id="A0A1I6D822"/>
<comment type="subunit">
    <text evidence="5">Homodimer. Interacts with LigD.</text>
</comment>
<organism evidence="8 9">
    <name type="scientific">Desulfoscipio geothermicus DSM 3669</name>
    <dbReference type="NCBI Taxonomy" id="1121426"/>
    <lineage>
        <taxon>Bacteria</taxon>
        <taxon>Bacillati</taxon>
        <taxon>Bacillota</taxon>
        <taxon>Clostridia</taxon>
        <taxon>Eubacteriales</taxon>
        <taxon>Desulfallaceae</taxon>
        <taxon>Desulfoscipio</taxon>
    </lineage>
</organism>
<dbReference type="SMART" id="SM00559">
    <property type="entry name" value="Ku78"/>
    <property type="match status" value="1"/>
</dbReference>
<dbReference type="OrthoDB" id="9795084at2"/>